<dbReference type="AlphaFoldDB" id="A0AAD3CWQ1"/>
<evidence type="ECO:0000313" key="2">
    <source>
        <dbReference type="Proteomes" id="UP001054902"/>
    </source>
</evidence>
<sequence length="343" mass="38891">MSSLSQIVGSKIIAGSIQKSFFLDNGDIIVRQVDPKELETVKFTPVSIAQEDTTRSDDARPKNVEKVEKQARKKVEKEYQTYTKTFPKYYENDSSQQEIILDGLLRQCSQHFPSVKISRSTTASCQYSTVLEFKGDTEDNMSRARSFLERKVTRLIDNHNARTLLKSGDKCIEVDIKLDASFQQRGKLGIENNFTDTKNGLWVRKFEGKGQLPSILGKFIKCALITHVKTCVDTTFEAVASKDFWNKAFMKARSTWKRTQNESDKWVIARVCLLDTDAESIDMDFVQSDSSGRRSIKYRNGTLYRDPASSTLNSPIAKRGLSSNTTAIQTKKAKLDEIISIFK</sequence>
<dbReference type="EMBL" id="BLLK01000045">
    <property type="protein sequence ID" value="GFH52365.1"/>
    <property type="molecule type" value="Genomic_DNA"/>
</dbReference>
<dbReference type="Proteomes" id="UP001054902">
    <property type="component" value="Unassembled WGS sequence"/>
</dbReference>
<organism evidence="1 2">
    <name type="scientific">Chaetoceros tenuissimus</name>
    <dbReference type="NCBI Taxonomy" id="426638"/>
    <lineage>
        <taxon>Eukaryota</taxon>
        <taxon>Sar</taxon>
        <taxon>Stramenopiles</taxon>
        <taxon>Ochrophyta</taxon>
        <taxon>Bacillariophyta</taxon>
        <taxon>Coscinodiscophyceae</taxon>
        <taxon>Chaetocerotophycidae</taxon>
        <taxon>Chaetocerotales</taxon>
        <taxon>Chaetocerotaceae</taxon>
        <taxon>Chaetoceros</taxon>
    </lineage>
</organism>
<comment type="caution">
    <text evidence="1">The sequence shown here is derived from an EMBL/GenBank/DDBJ whole genome shotgun (WGS) entry which is preliminary data.</text>
</comment>
<accession>A0AAD3CWQ1</accession>
<reference evidence="1 2" key="1">
    <citation type="journal article" date="2021" name="Sci. Rep.">
        <title>The genome of the diatom Chaetoceros tenuissimus carries an ancient integrated fragment of an extant virus.</title>
        <authorList>
            <person name="Hongo Y."/>
            <person name="Kimura K."/>
            <person name="Takaki Y."/>
            <person name="Yoshida Y."/>
            <person name="Baba S."/>
            <person name="Kobayashi G."/>
            <person name="Nagasaki K."/>
            <person name="Hano T."/>
            <person name="Tomaru Y."/>
        </authorList>
    </citation>
    <scope>NUCLEOTIDE SEQUENCE [LARGE SCALE GENOMIC DNA]</scope>
    <source>
        <strain evidence="1 2">NIES-3715</strain>
    </source>
</reference>
<evidence type="ECO:0000313" key="1">
    <source>
        <dbReference type="EMBL" id="GFH52365.1"/>
    </source>
</evidence>
<name>A0AAD3CWQ1_9STRA</name>
<gene>
    <name evidence="1" type="ORF">CTEN210_08841</name>
</gene>
<proteinExistence type="predicted"/>
<protein>
    <submittedName>
        <fullName evidence="1">Uncharacterized protein</fullName>
    </submittedName>
</protein>
<keyword evidence="2" id="KW-1185">Reference proteome</keyword>